<dbReference type="InterPro" id="IPR043751">
    <property type="entry name" value="DUF5696"/>
</dbReference>
<dbReference type="AlphaFoldDB" id="A0A7U9XUI4"/>
<proteinExistence type="predicted"/>
<dbReference type="Pfam" id="PF18952">
    <property type="entry name" value="DUF5696"/>
    <property type="match status" value="1"/>
</dbReference>
<dbReference type="EMBL" id="AP024412">
    <property type="protein sequence ID" value="BCR35795.1"/>
    <property type="molecule type" value="Genomic_DNA"/>
</dbReference>
<gene>
    <name evidence="1" type="ORF">MPAN_006880</name>
</gene>
<dbReference type="KEGG" id="manr:MPAN_006880"/>
<evidence type="ECO:0000313" key="2">
    <source>
        <dbReference type="Proteomes" id="UP000620133"/>
    </source>
</evidence>
<name>A0A7U9XUI4_9MOLU</name>
<evidence type="ECO:0000313" key="1">
    <source>
        <dbReference type="EMBL" id="BCR35795.1"/>
    </source>
</evidence>
<organism evidence="1 2">
    <name type="scientific">Mariniplasma anaerobium</name>
    <dbReference type="NCBI Taxonomy" id="2735436"/>
    <lineage>
        <taxon>Bacteria</taxon>
        <taxon>Bacillati</taxon>
        <taxon>Mycoplasmatota</taxon>
        <taxon>Mollicutes</taxon>
        <taxon>Acholeplasmatales</taxon>
        <taxon>Acholeplasmataceae</taxon>
        <taxon>Mariniplasma</taxon>
    </lineage>
</organism>
<sequence>MVKYAKYILIMFLFVMSVVVITYGYNQPVVGDQQEVETNFNYINQIFLESSRYTQKDQVDQAVLDAYHDDFILGFSSQDLLDLGFEEMFDTAELTVYFEKDSFSMIVYNKITNYLWSSRPEFQGLSGVREDNTATRNLMNSGLWVDYVRSQNVSSSTISTASLYTLAEAKYLTDGSMTDTQTDPLSPYQLEAGSYSNRRVATSVEKNSNTLFTVLIDLKEIDVKFEVQISLINGTLSVYIPVQTIEEYGDIYKLLSISIFPYLGAAREDNIPGYMMIPDGIGALVRMNKAHNTTFQAQFYGADFGYGSSSIAQLSVPIFGMVHAQEENGYLAEIEEGAEVTSLQAQYWGNNSRYHRIGSKYNVRRVFRYIINKAGDGNDTIDEALTESNFKINYNFLSNQNASYVGMAKVYRARLIERGVLTDNEKTLDNQIPIHLSYIMSDTEKSFIGSTSVVMTTVDDVYNSYQSFKASGITNQQIQLNGWSRDGFVFQAPYRSKIANKSDYQDLFETIKAEGNTVYLDNDYVQGSELTNRISYTQDVAKTLSRLKMERNYRSLNAQVTEVYYIYPEESYKFAQDDLDFYQDLGVSGLYLSTIGSTLFSYYDQQNYERQESMSYYQDIVSMYDQILLSRPNQYFYENLSGYLDMPITNAQYDYYSDLIPLIPLILKGSISYYIPYLNFNAMGEDRLLTMVDFGMNPSYLLTEEDTYKMRYTNASLYYTTTRSDYEEEIIETYEYVNGALSSVIGASISNREVLDTGFVKVTYSNGVMIYVNYNYEQKTLDGQTVEMRDYKVVLG</sequence>
<dbReference type="Proteomes" id="UP000620133">
    <property type="component" value="Chromosome"/>
</dbReference>
<accession>A0A7U9XUI4</accession>
<protein>
    <submittedName>
        <fullName evidence="1">Uncharacterized protein</fullName>
    </submittedName>
</protein>
<keyword evidence="2" id="KW-1185">Reference proteome</keyword>
<dbReference type="RefSeq" id="WP_176238630.1">
    <property type="nucleotide sequence ID" value="NZ_AP024412.1"/>
</dbReference>
<reference evidence="1" key="1">
    <citation type="submission" date="2021-01" db="EMBL/GenBank/DDBJ databases">
        <title>Draft genome sequence of Acholeplasmataceae bacterium strain Mahy22.</title>
        <authorList>
            <person name="Watanabe M."/>
            <person name="Kojima H."/>
            <person name="Fukui M."/>
        </authorList>
    </citation>
    <scope>NUCLEOTIDE SEQUENCE</scope>
    <source>
        <strain evidence="1">Mahy22</strain>
    </source>
</reference>